<evidence type="ECO:0000256" key="3">
    <source>
        <dbReference type="ARBA" id="ARBA00022691"/>
    </source>
</evidence>
<dbReference type="PANTHER" id="PTHR21392:SF1">
    <property type="entry name" value="TRNA-URIDINE AMINOCARBOXYPROPYLTRANSFERASE"/>
    <property type="match status" value="1"/>
</dbReference>
<dbReference type="RefSeq" id="WP_369414695.1">
    <property type="nucleotide sequence ID" value="NZ_JACASI010000044.1"/>
</dbReference>
<gene>
    <name evidence="6" type="ORF">HXX02_16260</name>
</gene>
<name>A0ABT1P4G3_9GAMM</name>
<feature type="domain" description="DTW" evidence="5">
    <location>
        <begin position="1"/>
        <end position="160"/>
    </location>
</feature>
<dbReference type="Proteomes" id="UP001205566">
    <property type="component" value="Unassembled WGS sequence"/>
</dbReference>
<organism evidence="6 7">
    <name type="scientific">Microbulbifer elongatus</name>
    <dbReference type="NCBI Taxonomy" id="86173"/>
    <lineage>
        <taxon>Bacteria</taxon>
        <taxon>Pseudomonadati</taxon>
        <taxon>Pseudomonadota</taxon>
        <taxon>Gammaproteobacteria</taxon>
        <taxon>Cellvibrionales</taxon>
        <taxon>Microbulbiferaceae</taxon>
        <taxon>Microbulbifer</taxon>
    </lineage>
</organism>
<comment type="caution">
    <text evidence="6">The sequence shown here is derived from an EMBL/GenBank/DDBJ whole genome shotgun (WGS) entry which is preliminary data.</text>
</comment>
<dbReference type="Pfam" id="PF03942">
    <property type="entry name" value="DTW"/>
    <property type="match status" value="1"/>
</dbReference>
<evidence type="ECO:0000313" key="7">
    <source>
        <dbReference type="Proteomes" id="UP001205566"/>
    </source>
</evidence>
<dbReference type="PANTHER" id="PTHR21392">
    <property type="entry name" value="TRNA-URIDINE AMINOCARBOXYPROPYLTRANSFERASE 2"/>
    <property type="match status" value="1"/>
</dbReference>
<sequence>MQIILLTHERELSRRTNTGQLALRARDDLSIERIVWKRSEPSPELLRLINREEVALLYPVSETRSEVSEVASVVEVQNFILLDGTWQEARKMYNRSPYLHPLPRVDLNIRHASRFNLRRNQRDGCLCTAETVIEVLRAKGEDLTAQDVTARFTRFLAENA</sequence>
<dbReference type="SMART" id="SM01144">
    <property type="entry name" value="DTW"/>
    <property type="match status" value="1"/>
</dbReference>
<protein>
    <recommendedName>
        <fullName evidence="1">tRNA-uridine aminocarboxypropyltransferase</fullName>
        <ecNumber evidence="1">2.5.1.25</ecNumber>
    </recommendedName>
</protein>
<evidence type="ECO:0000256" key="4">
    <source>
        <dbReference type="ARBA" id="ARBA00022694"/>
    </source>
</evidence>
<keyword evidence="4" id="KW-0819">tRNA processing</keyword>
<keyword evidence="7" id="KW-1185">Reference proteome</keyword>
<reference evidence="6" key="1">
    <citation type="thesis" date="2020" institute="Technische Universitat Dresden" country="Dresden, Germany">
        <title>The Agarolytic System of Microbulbifer elongatus PORT2, Isolated from Batu Karas, Pangandaran West Java Indonesia.</title>
        <authorList>
            <person name="Anggraeni S.R."/>
        </authorList>
    </citation>
    <scope>NUCLEOTIDE SEQUENCE</scope>
    <source>
        <strain evidence="6">PORT2</strain>
    </source>
</reference>
<evidence type="ECO:0000313" key="6">
    <source>
        <dbReference type="EMBL" id="MCQ3830994.1"/>
    </source>
</evidence>
<dbReference type="InterPro" id="IPR005636">
    <property type="entry name" value="DTW"/>
</dbReference>
<evidence type="ECO:0000256" key="2">
    <source>
        <dbReference type="ARBA" id="ARBA00022679"/>
    </source>
</evidence>
<keyword evidence="3" id="KW-0949">S-adenosyl-L-methionine</keyword>
<dbReference type="EC" id="2.5.1.25" evidence="1"/>
<dbReference type="InterPro" id="IPR039262">
    <property type="entry name" value="DTWD2/TAPT"/>
</dbReference>
<evidence type="ECO:0000259" key="5">
    <source>
        <dbReference type="SMART" id="SM01144"/>
    </source>
</evidence>
<accession>A0ABT1P4G3</accession>
<evidence type="ECO:0000256" key="1">
    <source>
        <dbReference type="ARBA" id="ARBA00012386"/>
    </source>
</evidence>
<proteinExistence type="predicted"/>
<keyword evidence="2" id="KW-0808">Transferase</keyword>
<dbReference type="EMBL" id="JACASI010000044">
    <property type="protein sequence ID" value="MCQ3830994.1"/>
    <property type="molecule type" value="Genomic_DNA"/>
</dbReference>